<evidence type="ECO:0000256" key="7">
    <source>
        <dbReference type="ARBA" id="ARBA00023136"/>
    </source>
</evidence>
<evidence type="ECO:0000256" key="1">
    <source>
        <dbReference type="ARBA" id="ARBA00022448"/>
    </source>
</evidence>
<evidence type="ECO:0000313" key="9">
    <source>
        <dbReference type="EMBL" id="OZI17307.1"/>
    </source>
</evidence>
<dbReference type="Pfam" id="PF00005">
    <property type="entry name" value="ABC_tran"/>
    <property type="match status" value="1"/>
</dbReference>
<dbReference type="SUPFAM" id="SSF52540">
    <property type="entry name" value="P-loop containing nucleoside triphosphate hydrolases"/>
    <property type="match status" value="1"/>
</dbReference>
<evidence type="ECO:0000259" key="8">
    <source>
        <dbReference type="PROSITE" id="PS50893"/>
    </source>
</evidence>
<dbReference type="InterPro" id="IPR005895">
    <property type="entry name" value="ABC_transptr_haem_export_CcmA"/>
</dbReference>
<dbReference type="InterPro" id="IPR017871">
    <property type="entry name" value="ABC_transporter-like_CS"/>
</dbReference>
<dbReference type="PROSITE" id="PS00211">
    <property type="entry name" value="ABC_TRANSPORTER_1"/>
    <property type="match status" value="1"/>
</dbReference>
<keyword evidence="1" id="KW-0813">Transport</keyword>
<accession>A0A261QXQ7</accession>
<dbReference type="SMART" id="SM00382">
    <property type="entry name" value="AAA"/>
    <property type="match status" value="1"/>
</dbReference>
<keyword evidence="4" id="KW-0201">Cytochrome c-type biogenesis</keyword>
<dbReference type="AlphaFoldDB" id="A0A261QXQ7"/>
<gene>
    <name evidence="9" type="ORF">CAL19_15350</name>
</gene>
<dbReference type="InterPro" id="IPR003593">
    <property type="entry name" value="AAA+_ATPase"/>
</dbReference>
<reference evidence="10" key="1">
    <citation type="submission" date="2017-05" db="EMBL/GenBank/DDBJ databases">
        <title>Complete and WGS of Bordetella genogroups.</title>
        <authorList>
            <person name="Spilker T."/>
            <person name="Lipuma J."/>
        </authorList>
    </citation>
    <scope>NUCLEOTIDE SEQUENCE [LARGE SCALE GENOMIC DNA]</scope>
    <source>
        <strain evidence="10">AU18089</strain>
    </source>
</reference>
<dbReference type="PANTHER" id="PTHR43499">
    <property type="entry name" value="ABC TRANSPORTER I FAMILY MEMBER 1"/>
    <property type="match status" value="1"/>
</dbReference>
<dbReference type="InterPro" id="IPR003439">
    <property type="entry name" value="ABC_transporter-like_ATP-bd"/>
</dbReference>
<protein>
    <submittedName>
        <fullName evidence="9">Heme ABC exporter ATP-binding protein CcmA</fullName>
    </submittedName>
</protein>
<name>A0A261QXQ7_9BORD</name>
<sequence length="222" mass="23604">MSGQSDVHIEPRTPPATILTAQHLGCVRGARRLFGGVRLQLSCGDMLQVCGPNGSGKTSLLRILAGLSRPDVGRVQWQAPHPHSTRAPQPLWIGHAPGVNGLLTACENLAWLAALHASATRSASMQALANVGLCGFEDVPCHALSAGQQRRVALARLYLPGASPAWILDEPFTALDNDGIAQLERHLADHCRLGGVVVLTSHHHLSLRPATFRALDLGQYAA</sequence>
<dbReference type="GO" id="GO:0022857">
    <property type="term" value="F:transmembrane transporter activity"/>
    <property type="evidence" value="ECO:0007669"/>
    <property type="project" value="InterPro"/>
</dbReference>
<keyword evidence="10" id="KW-1185">Reference proteome</keyword>
<keyword evidence="6" id="KW-1278">Translocase</keyword>
<evidence type="ECO:0000256" key="3">
    <source>
        <dbReference type="ARBA" id="ARBA00022741"/>
    </source>
</evidence>
<dbReference type="NCBIfam" id="TIGR01189">
    <property type="entry name" value="ccmA"/>
    <property type="match status" value="1"/>
</dbReference>
<evidence type="ECO:0000256" key="5">
    <source>
        <dbReference type="ARBA" id="ARBA00022840"/>
    </source>
</evidence>
<dbReference type="PROSITE" id="PS50893">
    <property type="entry name" value="ABC_TRANSPORTER_2"/>
    <property type="match status" value="1"/>
</dbReference>
<evidence type="ECO:0000313" key="10">
    <source>
        <dbReference type="Proteomes" id="UP000216947"/>
    </source>
</evidence>
<evidence type="ECO:0000256" key="2">
    <source>
        <dbReference type="ARBA" id="ARBA00022475"/>
    </source>
</evidence>
<keyword evidence="3" id="KW-0547">Nucleotide-binding</keyword>
<dbReference type="EMBL" id="NEVK01000007">
    <property type="protein sequence ID" value="OZI17307.1"/>
    <property type="molecule type" value="Genomic_DNA"/>
</dbReference>
<dbReference type="GO" id="GO:0016887">
    <property type="term" value="F:ATP hydrolysis activity"/>
    <property type="evidence" value="ECO:0007669"/>
    <property type="project" value="InterPro"/>
</dbReference>
<dbReference type="GO" id="GO:0005524">
    <property type="term" value="F:ATP binding"/>
    <property type="evidence" value="ECO:0007669"/>
    <property type="project" value="UniProtKB-KW"/>
</dbReference>
<keyword evidence="7" id="KW-0472">Membrane</keyword>
<evidence type="ECO:0000256" key="4">
    <source>
        <dbReference type="ARBA" id="ARBA00022748"/>
    </source>
</evidence>
<comment type="caution">
    <text evidence="9">The sequence shown here is derived from an EMBL/GenBank/DDBJ whole genome shotgun (WGS) entry which is preliminary data.</text>
</comment>
<proteinExistence type="predicted"/>
<dbReference type="Proteomes" id="UP000216947">
    <property type="component" value="Unassembled WGS sequence"/>
</dbReference>
<keyword evidence="2" id="KW-1003">Cell membrane</keyword>
<dbReference type="Gene3D" id="3.40.50.300">
    <property type="entry name" value="P-loop containing nucleotide triphosphate hydrolases"/>
    <property type="match status" value="1"/>
</dbReference>
<dbReference type="InterPro" id="IPR027417">
    <property type="entry name" value="P-loop_NTPase"/>
</dbReference>
<evidence type="ECO:0000256" key="6">
    <source>
        <dbReference type="ARBA" id="ARBA00022967"/>
    </source>
</evidence>
<dbReference type="PANTHER" id="PTHR43499:SF1">
    <property type="entry name" value="ABC TRANSPORTER I FAMILY MEMBER 1"/>
    <property type="match status" value="1"/>
</dbReference>
<dbReference type="RefSeq" id="WP_094797278.1">
    <property type="nucleotide sequence ID" value="NZ_NEVK01000007.1"/>
</dbReference>
<dbReference type="NCBIfam" id="NF010061">
    <property type="entry name" value="PRK13538.1"/>
    <property type="match status" value="1"/>
</dbReference>
<feature type="domain" description="ABC transporter" evidence="8">
    <location>
        <begin position="19"/>
        <end position="221"/>
    </location>
</feature>
<organism evidence="9 10">
    <name type="scientific">Bordetella genomosp. 7</name>
    <dbReference type="NCBI Taxonomy" id="1416805"/>
    <lineage>
        <taxon>Bacteria</taxon>
        <taxon>Pseudomonadati</taxon>
        <taxon>Pseudomonadota</taxon>
        <taxon>Betaproteobacteria</taxon>
        <taxon>Burkholderiales</taxon>
        <taxon>Alcaligenaceae</taxon>
        <taxon>Bordetella</taxon>
    </lineage>
</organism>
<dbReference type="GO" id="GO:0017004">
    <property type="term" value="P:cytochrome complex assembly"/>
    <property type="evidence" value="ECO:0007669"/>
    <property type="project" value="UniProtKB-KW"/>
</dbReference>
<keyword evidence="5 9" id="KW-0067">ATP-binding</keyword>